<keyword evidence="7" id="KW-1185">Reference proteome</keyword>
<dbReference type="Pfam" id="PF25917">
    <property type="entry name" value="BSH_RND"/>
    <property type="match status" value="1"/>
</dbReference>
<keyword evidence="2" id="KW-0175">Coiled coil</keyword>
<protein>
    <submittedName>
        <fullName evidence="6">HlyD family efflux transporter periplasmic adaptor subunit</fullName>
    </submittedName>
</protein>
<dbReference type="AlphaFoldDB" id="A0A7C9HLG2"/>
<gene>
    <name evidence="6" type="ORF">GN331_05655</name>
</gene>
<reference evidence="6 7" key="1">
    <citation type="submission" date="2019-12" db="EMBL/GenBank/DDBJ databases">
        <authorList>
            <person name="Xu J."/>
        </authorList>
    </citation>
    <scope>NUCLEOTIDE SEQUENCE [LARGE SCALE GENOMIC DNA]</scope>
    <source>
        <strain evidence="6 7">HX-5-24</strain>
    </source>
</reference>
<dbReference type="PANTHER" id="PTHR30367:SF6">
    <property type="entry name" value="SECRETION PROTEIN-RELATED"/>
    <property type="match status" value="1"/>
</dbReference>
<sequence>MPSAACSTRNCRWPLRAGMVIARTSTCIARSAGNGRKRNDLMSTTPATDGPDRMRKLVRITLGVLIVMFVYHVFADRITPYTTQANVETFLVQVAPEVSGRVVEVGARDNGAVRKGQPLFRIDADPYRIALQSAQANLAVAMQNEDASQADVDVADAQLKFQREDLHASEQLGKIVLDLAQKRALSETSAIRARADIDKTRASVSKAEAEAARARIRLGEGPDGNPQVRQALAALEQAKLDLQRTGVVAPAEGVVTNLRLAPGQFANRGQPVLSFIAGGPRWVSAAMRENQLGRIAKGNRALVVFDDHPGRVFRARVESVGWGVTQGGEAPTGTLPDVAAPAGWLREPQRFPVRVVLDPPEEGDTPLPPGRAGAQANVVVLTKETSVFNPLARVWIRIVSWLSYLR</sequence>
<dbReference type="Gene3D" id="2.40.30.170">
    <property type="match status" value="1"/>
</dbReference>
<evidence type="ECO:0000313" key="7">
    <source>
        <dbReference type="Proteomes" id="UP000479692"/>
    </source>
</evidence>
<dbReference type="PANTHER" id="PTHR30367">
    <property type="entry name" value="P-HYDROXYBENZOIC ACID EFFLUX PUMP SUBUNIT AAEA-RELATED"/>
    <property type="match status" value="1"/>
</dbReference>
<comment type="similarity">
    <text evidence="1">Belongs to the membrane fusion protein (MFP) (TC 8.A.1) family.</text>
</comment>
<evidence type="ECO:0000256" key="3">
    <source>
        <dbReference type="SAM" id="Phobius"/>
    </source>
</evidence>
<dbReference type="InterPro" id="IPR050393">
    <property type="entry name" value="MFP_Efflux_Pump"/>
</dbReference>
<dbReference type="Proteomes" id="UP000479692">
    <property type="component" value="Unassembled WGS sequence"/>
</dbReference>
<proteinExistence type="inferred from homology"/>
<dbReference type="InterPro" id="IPR058634">
    <property type="entry name" value="AaeA-lik-b-barrel"/>
</dbReference>
<evidence type="ECO:0000256" key="2">
    <source>
        <dbReference type="SAM" id="Coils"/>
    </source>
</evidence>
<dbReference type="Pfam" id="PF25963">
    <property type="entry name" value="Beta-barrel_AAEA"/>
    <property type="match status" value="1"/>
</dbReference>
<evidence type="ECO:0000259" key="4">
    <source>
        <dbReference type="Pfam" id="PF25917"/>
    </source>
</evidence>
<organism evidence="6 7">
    <name type="scientific">Noviluteimonas gilva</name>
    <dbReference type="NCBI Taxonomy" id="2682097"/>
    <lineage>
        <taxon>Bacteria</taxon>
        <taxon>Pseudomonadati</taxon>
        <taxon>Pseudomonadota</taxon>
        <taxon>Gammaproteobacteria</taxon>
        <taxon>Lysobacterales</taxon>
        <taxon>Lysobacteraceae</taxon>
        <taxon>Noviluteimonas</taxon>
    </lineage>
</organism>
<evidence type="ECO:0000259" key="5">
    <source>
        <dbReference type="Pfam" id="PF25963"/>
    </source>
</evidence>
<keyword evidence="3" id="KW-1133">Transmembrane helix</keyword>
<feature type="coiled-coil region" evidence="2">
    <location>
        <begin position="190"/>
        <end position="217"/>
    </location>
</feature>
<accession>A0A7C9HLG2</accession>
<feature type="domain" description="Multidrug resistance protein MdtA-like barrel-sandwich hybrid" evidence="4">
    <location>
        <begin position="92"/>
        <end position="271"/>
    </location>
</feature>
<dbReference type="EMBL" id="WOXT01000001">
    <property type="protein sequence ID" value="MUV13692.1"/>
    <property type="molecule type" value="Genomic_DNA"/>
</dbReference>
<feature type="transmembrane region" description="Helical" evidence="3">
    <location>
        <begin position="57"/>
        <end position="74"/>
    </location>
</feature>
<evidence type="ECO:0000256" key="1">
    <source>
        <dbReference type="ARBA" id="ARBA00009477"/>
    </source>
</evidence>
<dbReference type="Gene3D" id="2.40.50.100">
    <property type="match status" value="1"/>
</dbReference>
<feature type="domain" description="p-hydroxybenzoic acid efflux pump subunit AaeA-like beta-barrel" evidence="5">
    <location>
        <begin position="283"/>
        <end position="371"/>
    </location>
</feature>
<dbReference type="Gene3D" id="1.10.287.470">
    <property type="entry name" value="Helix hairpin bin"/>
    <property type="match status" value="1"/>
</dbReference>
<evidence type="ECO:0000313" key="6">
    <source>
        <dbReference type="EMBL" id="MUV13692.1"/>
    </source>
</evidence>
<comment type="caution">
    <text evidence="6">The sequence shown here is derived from an EMBL/GenBank/DDBJ whole genome shotgun (WGS) entry which is preliminary data.</text>
</comment>
<keyword evidence="3" id="KW-0472">Membrane</keyword>
<dbReference type="InterPro" id="IPR058625">
    <property type="entry name" value="MdtA-like_BSH"/>
</dbReference>
<dbReference type="SUPFAM" id="SSF111369">
    <property type="entry name" value="HlyD-like secretion proteins"/>
    <property type="match status" value="1"/>
</dbReference>
<keyword evidence="3" id="KW-0812">Transmembrane</keyword>
<name>A0A7C9HLG2_9GAMM</name>